<name>A0A9X2D9P9_9ACTN</name>
<dbReference type="EMBL" id="JAMOIL010000021">
    <property type="protein sequence ID" value="MCM0621634.1"/>
    <property type="molecule type" value="Genomic_DNA"/>
</dbReference>
<dbReference type="AlphaFoldDB" id="A0A9X2D9P9"/>
<keyword evidence="3" id="KW-1185">Reference proteome</keyword>
<proteinExistence type="predicted"/>
<comment type="caution">
    <text evidence="2">The sequence shown here is derived from an EMBL/GenBank/DDBJ whole genome shotgun (WGS) entry which is preliminary data.</text>
</comment>
<dbReference type="RefSeq" id="WP_250828012.1">
    <property type="nucleotide sequence ID" value="NZ_JAMOIL010000021.1"/>
</dbReference>
<sequence length="121" mass="13464">MRRYEEDVEVRRGEVPGWPGEDGPAQLLWRGRLWRVRAVLARWIETTAWWGSGEADALRGTDEPMPSAAAQTPEGSVLERLLVERECWRVEVGRGAVTGGGVVELSFDTADGRWQLVGCAD</sequence>
<gene>
    <name evidence="2" type="ORF">M8330_15175</name>
</gene>
<evidence type="ECO:0000313" key="3">
    <source>
        <dbReference type="Proteomes" id="UP001139485"/>
    </source>
</evidence>
<dbReference type="Pfam" id="PF20114">
    <property type="entry name" value="DUF6504"/>
    <property type="match status" value="1"/>
</dbReference>
<reference evidence="2" key="1">
    <citation type="submission" date="2022-05" db="EMBL/GenBank/DDBJ databases">
        <authorList>
            <person name="Tuo L."/>
        </authorList>
    </citation>
    <scope>NUCLEOTIDE SEQUENCE</scope>
    <source>
        <strain evidence="2">BSK12Z-4</strain>
    </source>
</reference>
<feature type="domain" description="DUF6504" evidence="1">
    <location>
        <begin position="2"/>
        <end position="118"/>
    </location>
</feature>
<accession>A0A9X2D9P9</accession>
<evidence type="ECO:0000259" key="1">
    <source>
        <dbReference type="Pfam" id="PF20114"/>
    </source>
</evidence>
<dbReference type="InterPro" id="IPR045443">
    <property type="entry name" value="DUF6504"/>
</dbReference>
<protein>
    <submittedName>
        <fullName evidence="2">DUF6504 family protein</fullName>
    </submittedName>
</protein>
<organism evidence="2 3">
    <name type="scientific">Nocardioides bruguierae</name>
    <dbReference type="NCBI Taxonomy" id="2945102"/>
    <lineage>
        <taxon>Bacteria</taxon>
        <taxon>Bacillati</taxon>
        <taxon>Actinomycetota</taxon>
        <taxon>Actinomycetes</taxon>
        <taxon>Propionibacteriales</taxon>
        <taxon>Nocardioidaceae</taxon>
        <taxon>Nocardioides</taxon>
    </lineage>
</organism>
<evidence type="ECO:0000313" key="2">
    <source>
        <dbReference type="EMBL" id="MCM0621634.1"/>
    </source>
</evidence>
<dbReference type="Proteomes" id="UP001139485">
    <property type="component" value="Unassembled WGS sequence"/>
</dbReference>